<dbReference type="Proteomes" id="UP001417504">
    <property type="component" value="Unassembled WGS sequence"/>
</dbReference>
<organism evidence="1 2">
    <name type="scientific">Stephania japonica</name>
    <dbReference type="NCBI Taxonomy" id="461633"/>
    <lineage>
        <taxon>Eukaryota</taxon>
        <taxon>Viridiplantae</taxon>
        <taxon>Streptophyta</taxon>
        <taxon>Embryophyta</taxon>
        <taxon>Tracheophyta</taxon>
        <taxon>Spermatophyta</taxon>
        <taxon>Magnoliopsida</taxon>
        <taxon>Ranunculales</taxon>
        <taxon>Menispermaceae</taxon>
        <taxon>Menispermoideae</taxon>
        <taxon>Cissampelideae</taxon>
        <taxon>Stephania</taxon>
    </lineage>
</organism>
<dbReference type="EMBL" id="JBBNAE010000011">
    <property type="protein sequence ID" value="KAK9085436.1"/>
    <property type="molecule type" value="Genomic_DNA"/>
</dbReference>
<gene>
    <name evidence="1" type="ORF">Sjap_025847</name>
</gene>
<comment type="caution">
    <text evidence="1">The sequence shown here is derived from an EMBL/GenBank/DDBJ whole genome shotgun (WGS) entry which is preliminary data.</text>
</comment>
<sequence length="86" mass="9499">MSRGVWDWLGTWGDESGCRKTPDLCSMVDTVKDALEFVSHKVSHGVQIREGWGIHALSDTTKNFPTAPLTASGTMLVGISCFRRCR</sequence>
<proteinExistence type="predicted"/>
<dbReference type="AlphaFoldDB" id="A0AAP0E2I3"/>
<name>A0AAP0E2I3_9MAGN</name>
<protein>
    <submittedName>
        <fullName evidence="1">Uncharacterized protein</fullName>
    </submittedName>
</protein>
<evidence type="ECO:0000313" key="2">
    <source>
        <dbReference type="Proteomes" id="UP001417504"/>
    </source>
</evidence>
<reference evidence="1 2" key="1">
    <citation type="submission" date="2024-01" db="EMBL/GenBank/DDBJ databases">
        <title>Genome assemblies of Stephania.</title>
        <authorList>
            <person name="Yang L."/>
        </authorList>
    </citation>
    <scope>NUCLEOTIDE SEQUENCE [LARGE SCALE GENOMIC DNA]</scope>
    <source>
        <strain evidence="1">QJT</strain>
        <tissue evidence="1">Leaf</tissue>
    </source>
</reference>
<accession>A0AAP0E2I3</accession>
<evidence type="ECO:0000313" key="1">
    <source>
        <dbReference type="EMBL" id="KAK9085436.1"/>
    </source>
</evidence>
<keyword evidence="2" id="KW-1185">Reference proteome</keyword>